<dbReference type="EMBL" id="OV696700">
    <property type="protein sequence ID" value="CAH1247030.1"/>
    <property type="molecule type" value="Genomic_DNA"/>
</dbReference>
<dbReference type="Pfam" id="PF08969">
    <property type="entry name" value="USP8_dimer"/>
    <property type="match status" value="1"/>
</dbReference>
<dbReference type="GO" id="GO:0046872">
    <property type="term" value="F:metal ion binding"/>
    <property type="evidence" value="ECO:0007669"/>
    <property type="project" value="UniProtKB-KW"/>
</dbReference>
<dbReference type="SUPFAM" id="SSF140856">
    <property type="entry name" value="USP8 N-terminal domain-like"/>
    <property type="match status" value="1"/>
</dbReference>
<keyword evidence="7" id="KW-0862">Zinc</keyword>
<keyword evidence="12" id="KW-1185">Reference proteome</keyword>
<reference evidence="11" key="1">
    <citation type="submission" date="2022-01" db="EMBL/GenBank/DDBJ databases">
        <authorList>
            <person name="Braso-Vives M."/>
        </authorList>
    </citation>
    <scope>NUCLEOTIDE SEQUENCE</scope>
</reference>
<keyword evidence="8" id="KW-0482">Metalloprotease</keyword>
<dbReference type="InterPro" id="IPR044098">
    <property type="entry name" value="STAMBP/STALP-like_MPN"/>
</dbReference>
<dbReference type="InterPro" id="IPR037518">
    <property type="entry name" value="MPN"/>
</dbReference>
<keyword evidence="3" id="KW-0645">Protease</keyword>
<dbReference type="GO" id="GO:0005768">
    <property type="term" value="C:endosome"/>
    <property type="evidence" value="ECO:0007669"/>
    <property type="project" value="TreeGrafter"/>
</dbReference>
<dbReference type="InterPro" id="IPR000555">
    <property type="entry name" value="JAMM/MPN+_dom"/>
</dbReference>
<proteinExistence type="inferred from homology"/>
<evidence type="ECO:0000256" key="2">
    <source>
        <dbReference type="ARBA" id="ARBA00010981"/>
    </source>
</evidence>
<accession>A0A8K0EFY6</accession>
<dbReference type="PANTHER" id="PTHR12947:SF13">
    <property type="entry name" value="FI19924P1"/>
    <property type="match status" value="1"/>
</dbReference>
<evidence type="ECO:0000313" key="12">
    <source>
        <dbReference type="Proteomes" id="UP000838412"/>
    </source>
</evidence>
<evidence type="ECO:0000256" key="7">
    <source>
        <dbReference type="ARBA" id="ARBA00022833"/>
    </source>
</evidence>
<comment type="similarity">
    <text evidence="2">Belongs to the peptidase M67C family.</text>
</comment>
<dbReference type="GO" id="GO:0061578">
    <property type="term" value="F:K63-linked deubiquitinase activity"/>
    <property type="evidence" value="ECO:0007669"/>
    <property type="project" value="InterPro"/>
</dbReference>
<dbReference type="PROSITE" id="PS50249">
    <property type="entry name" value="MPN"/>
    <property type="match status" value="1"/>
</dbReference>
<dbReference type="GO" id="GO:0140492">
    <property type="term" value="F:metal-dependent deubiquitinase activity"/>
    <property type="evidence" value="ECO:0007669"/>
    <property type="project" value="InterPro"/>
</dbReference>
<feature type="domain" description="MPN" evidence="10">
    <location>
        <begin position="309"/>
        <end position="448"/>
    </location>
</feature>
<keyword evidence="6" id="KW-0378">Hydrolase</keyword>
<dbReference type="SMART" id="SM00232">
    <property type="entry name" value="JAB_MPN"/>
    <property type="match status" value="1"/>
</dbReference>
<name>A0A8K0EFY6_BRALA</name>
<sequence length="479" mass="54108">MPLSVPQSPGQPSERVRVLSEKAATVTVEDSIAPRMYFRSGVEMVRMATVYHEEGNLEAAFILYMKFITLFVERLPKHPEYKSAPVKDKQTTKRKLEMVFPVAEKCKKKLTEKYTDDLKEWEIEKQKIEEQIAIERAKEAERQRQIEEDRRMAESLMEEEKEEIRKESQEEQYKRMQEQKRLELEREKERTLEEKAVPPTVLPLDGVVPFSKPQSWDDTKGGVITTTILGPDTAKLGPAAANVSTLPGQVNGQVQPEQVQPVVPSAPPPAYSPPGGLPPPKYVPTVDRSTKPASLNDVPSSNKYGLRQVVVPQEIMLKFLNLAQPNTVKNIETCGILAGKLKQNSFTITHVLVPKQSGTPDSCTTLSEEELFDYQDKHELITLGWIHTHPTQTAFLSSVDLHTHCSYQLMMPEAIAIVCSPKHQQTGVFMLTPNHGLNFVASCRQKGFHPHPKEPPLFEDCSHVKMLTTETVVMVDLRK</sequence>
<keyword evidence="5" id="KW-0833">Ubl conjugation pathway</keyword>
<feature type="compositionally biased region" description="Basic and acidic residues" evidence="9">
    <location>
        <begin position="141"/>
        <end position="153"/>
    </location>
</feature>
<protein>
    <submittedName>
        <fullName evidence="11">STAMBP protein</fullName>
    </submittedName>
</protein>
<dbReference type="Proteomes" id="UP000838412">
    <property type="component" value="Chromosome 15"/>
</dbReference>
<organism evidence="11 12">
    <name type="scientific">Branchiostoma lanceolatum</name>
    <name type="common">Common lancelet</name>
    <name type="synonym">Amphioxus lanceolatum</name>
    <dbReference type="NCBI Taxonomy" id="7740"/>
    <lineage>
        <taxon>Eukaryota</taxon>
        <taxon>Metazoa</taxon>
        <taxon>Chordata</taxon>
        <taxon>Cephalochordata</taxon>
        <taxon>Leptocardii</taxon>
        <taxon>Amphioxiformes</taxon>
        <taxon>Branchiostomatidae</taxon>
        <taxon>Branchiostoma</taxon>
    </lineage>
</organism>
<evidence type="ECO:0000256" key="3">
    <source>
        <dbReference type="ARBA" id="ARBA00022670"/>
    </source>
</evidence>
<dbReference type="PANTHER" id="PTHR12947">
    <property type="entry name" value="AMSH-LIKE PROTEASE"/>
    <property type="match status" value="1"/>
</dbReference>
<keyword evidence="4" id="KW-0479">Metal-binding</keyword>
<comment type="cofactor">
    <cofactor evidence="1">
        <name>Zn(2+)</name>
        <dbReference type="ChEBI" id="CHEBI:29105"/>
    </cofactor>
</comment>
<evidence type="ECO:0000256" key="6">
    <source>
        <dbReference type="ARBA" id="ARBA00022801"/>
    </source>
</evidence>
<dbReference type="OrthoDB" id="3640at2759"/>
<dbReference type="FunFam" id="3.40.140.10:FF:000010">
    <property type="entry name" value="AMSH-like protease isoform X1"/>
    <property type="match status" value="1"/>
</dbReference>
<feature type="region of interest" description="Disordered" evidence="9">
    <location>
        <begin position="141"/>
        <end position="172"/>
    </location>
</feature>
<evidence type="ECO:0000256" key="8">
    <source>
        <dbReference type="ARBA" id="ARBA00023049"/>
    </source>
</evidence>
<dbReference type="GO" id="GO:0070536">
    <property type="term" value="P:protein K63-linked deubiquitination"/>
    <property type="evidence" value="ECO:0007669"/>
    <property type="project" value="InterPro"/>
</dbReference>
<dbReference type="GO" id="GO:0016020">
    <property type="term" value="C:membrane"/>
    <property type="evidence" value="ECO:0007669"/>
    <property type="project" value="TreeGrafter"/>
</dbReference>
<dbReference type="AlphaFoldDB" id="A0A8K0EFY6"/>
<gene>
    <name evidence="11" type="primary">STAMBP</name>
    <name evidence="11" type="ORF">BLAG_LOCUS8829</name>
</gene>
<dbReference type="Pfam" id="PF01398">
    <property type="entry name" value="JAB"/>
    <property type="match status" value="1"/>
</dbReference>
<dbReference type="Gene3D" id="3.40.140.10">
    <property type="entry name" value="Cytidine Deaminase, domain 2"/>
    <property type="match status" value="1"/>
</dbReference>
<feature type="compositionally biased region" description="Basic and acidic residues" evidence="9">
    <location>
        <begin position="162"/>
        <end position="172"/>
    </location>
</feature>
<dbReference type="SUPFAM" id="SSF102712">
    <property type="entry name" value="JAB1/MPN domain"/>
    <property type="match status" value="1"/>
</dbReference>
<evidence type="ECO:0000256" key="5">
    <source>
        <dbReference type="ARBA" id="ARBA00022786"/>
    </source>
</evidence>
<dbReference type="GO" id="GO:0006508">
    <property type="term" value="P:proteolysis"/>
    <property type="evidence" value="ECO:0007669"/>
    <property type="project" value="UniProtKB-KW"/>
</dbReference>
<dbReference type="Gene3D" id="1.20.58.80">
    <property type="entry name" value="Phosphotransferase system, lactose/cellobiose-type IIA subunit"/>
    <property type="match status" value="1"/>
</dbReference>
<evidence type="ECO:0000256" key="1">
    <source>
        <dbReference type="ARBA" id="ARBA00001947"/>
    </source>
</evidence>
<evidence type="ECO:0000259" key="10">
    <source>
        <dbReference type="PROSITE" id="PS50249"/>
    </source>
</evidence>
<evidence type="ECO:0000313" key="11">
    <source>
        <dbReference type="EMBL" id="CAH1247030.1"/>
    </source>
</evidence>
<dbReference type="CDD" id="cd08066">
    <property type="entry name" value="MPN_AMSH_like"/>
    <property type="match status" value="1"/>
</dbReference>
<evidence type="ECO:0000256" key="4">
    <source>
        <dbReference type="ARBA" id="ARBA00022723"/>
    </source>
</evidence>
<evidence type="ECO:0000256" key="9">
    <source>
        <dbReference type="SAM" id="MobiDB-lite"/>
    </source>
</evidence>
<dbReference type="InterPro" id="IPR015063">
    <property type="entry name" value="USP8_dimer"/>
</dbReference>